<evidence type="ECO:0000313" key="16">
    <source>
        <dbReference type="Proteomes" id="UP000004671"/>
    </source>
</evidence>
<dbReference type="PaxDb" id="880073-Calab_3652"/>
<dbReference type="GO" id="GO:0005524">
    <property type="term" value="F:ATP binding"/>
    <property type="evidence" value="ECO:0007669"/>
    <property type="project" value="UniProtKB-KW"/>
</dbReference>
<dbReference type="HOGENOM" id="CLU_000445_114_72_0"/>
<evidence type="ECO:0000313" key="14">
    <source>
        <dbReference type="EMBL" id="APF19347.1"/>
    </source>
</evidence>
<evidence type="ECO:0000256" key="5">
    <source>
        <dbReference type="ARBA" id="ARBA00022741"/>
    </source>
</evidence>
<dbReference type="PROSITE" id="PS50110">
    <property type="entry name" value="RESPONSE_REGULATORY"/>
    <property type="match status" value="1"/>
</dbReference>
<dbReference type="InterPro" id="IPR011006">
    <property type="entry name" value="CheY-like_superfamily"/>
</dbReference>
<evidence type="ECO:0000313" key="15">
    <source>
        <dbReference type="EMBL" id="EHO43250.1"/>
    </source>
</evidence>
<dbReference type="Pfam" id="PF00512">
    <property type="entry name" value="HisKA"/>
    <property type="match status" value="1"/>
</dbReference>
<dbReference type="InterPro" id="IPR001789">
    <property type="entry name" value="Sig_transdc_resp-reg_receiver"/>
</dbReference>
<dbReference type="PROSITE" id="PS50109">
    <property type="entry name" value="HIS_KIN"/>
    <property type="match status" value="1"/>
</dbReference>
<evidence type="ECO:0000256" key="2">
    <source>
        <dbReference type="ARBA" id="ARBA00012438"/>
    </source>
</evidence>
<dbReference type="SUPFAM" id="SSF55874">
    <property type="entry name" value="ATPase domain of HSP90 chaperone/DNA topoisomerase II/histidine kinase"/>
    <property type="match status" value="1"/>
</dbReference>
<evidence type="ECO:0000256" key="4">
    <source>
        <dbReference type="ARBA" id="ARBA00022679"/>
    </source>
</evidence>
<dbReference type="Gene3D" id="1.10.287.130">
    <property type="match status" value="1"/>
</dbReference>
<dbReference type="InterPro" id="IPR000014">
    <property type="entry name" value="PAS"/>
</dbReference>
<keyword evidence="4" id="KW-0808">Transferase</keyword>
<gene>
    <name evidence="14" type="ORF">Cabys_2598</name>
    <name evidence="15" type="ORF">Calab_3652</name>
</gene>
<evidence type="ECO:0000259" key="12">
    <source>
        <dbReference type="PROSITE" id="PS50110"/>
    </source>
</evidence>
<dbReference type="Gene3D" id="3.30.565.10">
    <property type="entry name" value="Histidine kinase-like ATPase, C-terminal domain"/>
    <property type="match status" value="1"/>
</dbReference>
<reference evidence="14 17" key="2">
    <citation type="submission" date="2016-11" db="EMBL/GenBank/DDBJ databases">
        <title>Genomic analysis of Caldithrix abyssi and proposal of a novel bacterial phylum Caldithrichaeota.</title>
        <authorList>
            <person name="Kublanov I."/>
            <person name="Sigalova O."/>
            <person name="Gavrilov S."/>
            <person name="Lebedinsky A."/>
            <person name="Ivanova N."/>
            <person name="Daum C."/>
            <person name="Reddy T."/>
            <person name="Klenk H.P."/>
            <person name="Goker M."/>
            <person name="Reva O."/>
            <person name="Miroshnichenko M."/>
            <person name="Kyprides N."/>
            <person name="Woyke T."/>
            <person name="Gelfand M."/>
        </authorList>
    </citation>
    <scope>NUCLEOTIDE SEQUENCE [LARGE SCALE GENOMIC DNA]</scope>
    <source>
        <strain evidence="14 17">LF13</strain>
    </source>
</reference>
<dbReference type="InterPro" id="IPR035965">
    <property type="entry name" value="PAS-like_dom_sf"/>
</dbReference>
<dbReference type="CDD" id="cd00130">
    <property type="entry name" value="PAS"/>
    <property type="match status" value="1"/>
</dbReference>
<evidence type="ECO:0000256" key="8">
    <source>
        <dbReference type="ARBA" id="ARBA00023012"/>
    </source>
</evidence>
<dbReference type="EMBL" id="CM001402">
    <property type="protein sequence ID" value="EHO43250.1"/>
    <property type="molecule type" value="Genomic_DNA"/>
</dbReference>
<reference evidence="15 16" key="1">
    <citation type="submission" date="2011-09" db="EMBL/GenBank/DDBJ databases">
        <title>The permanent draft genome of Caldithrix abyssi DSM 13497.</title>
        <authorList>
            <consortium name="US DOE Joint Genome Institute (JGI-PGF)"/>
            <person name="Lucas S."/>
            <person name="Han J."/>
            <person name="Lapidus A."/>
            <person name="Bruce D."/>
            <person name="Goodwin L."/>
            <person name="Pitluck S."/>
            <person name="Peters L."/>
            <person name="Kyrpides N."/>
            <person name="Mavromatis K."/>
            <person name="Ivanova N."/>
            <person name="Mikhailova N."/>
            <person name="Chertkov O."/>
            <person name="Detter J.C."/>
            <person name="Tapia R."/>
            <person name="Han C."/>
            <person name="Land M."/>
            <person name="Hauser L."/>
            <person name="Markowitz V."/>
            <person name="Cheng J.-F."/>
            <person name="Hugenholtz P."/>
            <person name="Woyke T."/>
            <person name="Wu D."/>
            <person name="Spring S."/>
            <person name="Brambilla E."/>
            <person name="Klenk H.-P."/>
            <person name="Eisen J.A."/>
        </authorList>
    </citation>
    <scope>NUCLEOTIDE SEQUENCE [LARGE SCALE GENOMIC DNA]</scope>
    <source>
        <strain evidence="15 16">DSM 13497</strain>
    </source>
</reference>
<evidence type="ECO:0000259" key="11">
    <source>
        <dbReference type="PROSITE" id="PS50109"/>
    </source>
</evidence>
<name>H1XNL2_CALAY</name>
<dbReference type="CDD" id="cd00156">
    <property type="entry name" value="REC"/>
    <property type="match status" value="1"/>
</dbReference>
<dbReference type="EC" id="2.7.13.3" evidence="2"/>
<dbReference type="SMART" id="SM00387">
    <property type="entry name" value="HATPase_c"/>
    <property type="match status" value="1"/>
</dbReference>
<feature type="domain" description="PAS" evidence="13">
    <location>
        <begin position="178"/>
        <end position="228"/>
    </location>
</feature>
<comment type="catalytic activity">
    <reaction evidence="1">
        <text>ATP + protein L-histidine = ADP + protein N-phospho-L-histidine.</text>
        <dbReference type="EC" id="2.7.13.3"/>
    </reaction>
</comment>
<dbReference type="CDD" id="cd00075">
    <property type="entry name" value="HATPase"/>
    <property type="match status" value="1"/>
</dbReference>
<evidence type="ECO:0000256" key="3">
    <source>
        <dbReference type="ARBA" id="ARBA00022553"/>
    </source>
</evidence>
<dbReference type="EMBL" id="CP018099">
    <property type="protein sequence ID" value="APF19347.1"/>
    <property type="molecule type" value="Genomic_DNA"/>
</dbReference>
<dbReference type="SUPFAM" id="SSF52172">
    <property type="entry name" value="CheY-like"/>
    <property type="match status" value="1"/>
</dbReference>
<dbReference type="Pfam" id="PF02518">
    <property type="entry name" value="HATPase_c"/>
    <property type="match status" value="1"/>
</dbReference>
<accession>H1XNL2</accession>
<keyword evidence="6 15" id="KW-0418">Kinase</keyword>
<dbReference type="CDD" id="cd00082">
    <property type="entry name" value="HisKA"/>
    <property type="match status" value="1"/>
</dbReference>
<dbReference type="OrthoDB" id="9769169at2"/>
<dbReference type="Pfam" id="PF08448">
    <property type="entry name" value="PAS_4"/>
    <property type="match status" value="1"/>
</dbReference>
<dbReference type="RefSeq" id="WP_006930811.1">
    <property type="nucleotide sequence ID" value="NZ_CM001402.1"/>
</dbReference>
<dbReference type="InParanoid" id="H1XNL2"/>
<dbReference type="KEGG" id="caby:Cabys_2598"/>
<dbReference type="InterPro" id="IPR005467">
    <property type="entry name" value="His_kinase_dom"/>
</dbReference>
<dbReference type="SUPFAM" id="SSF55785">
    <property type="entry name" value="PYP-like sensor domain (PAS domain)"/>
    <property type="match status" value="1"/>
</dbReference>
<dbReference type="PANTHER" id="PTHR43065:SF46">
    <property type="entry name" value="C4-DICARBOXYLATE TRANSPORT SENSOR PROTEIN DCTB"/>
    <property type="match status" value="1"/>
</dbReference>
<proteinExistence type="predicted"/>
<feature type="coiled-coil region" evidence="10">
    <location>
        <begin position="126"/>
        <end position="168"/>
    </location>
</feature>
<dbReference type="InterPro" id="IPR003594">
    <property type="entry name" value="HATPase_dom"/>
</dbReference>
<dbReference type="SMART" id="SM00448">
    <property type="entry name" value="REC"/>
    <property type="match status" value="1"/>
</dbReference>
<dbReference type="PROSITE" id="PS50112">
    <property type="entry name" value="PAS"/>
    <property type="match status" value="1"/>
</dbReference>
<dbReference type="AlphaFoldDB" id="H1XNL2"/>
<protein>
    <recommendedName>
        <fullName evidence="2">histidine kinase</fullName>
        <ecNumber evidence="2">2.7.13.3</ecNumber>
    </recommendedName>
</protein>
<dbReference type="Gene3D" id="3.40.50.2300">
    <property type="match status" value="1"/>
</dbReference>
<dbReference type="STRING" id="880073.Cabys_2598"/>
<keyword evidence="16" id="KW-1185">Reference proteome</keyword>
<organism evidence="15 16">
    <name type="scientific">Caldithrix abyssi DSM 13497</name>
    <dbReference type="NCBI Taxonomy" id="880073"/>
    <lineage>
        <taxon>Bacteria</taxon>
        <taxon>Pseudomonadati</taxon>
        <taxon>Calditrichota</taxon>
        <taxon>Calditrichia</taxon>
        <taxon>Calditrichales</taxon>
        <taxon>Calditrichaceae</taxon>
        <taxon>Caldithrix</taxon>
    </lineage>
</organism>
<dbReference type="Proteomes" id="UP000004671">
    <property type="component" value="Chromosome"/>
</dbReference>
<evidence type="ECO:0000256" key="7">
    <source>
        <dbReference type="ARBA" id="ARBA00022840"/>
    </source>
</evidence>
<evidence type="ECO:0000256" key="10">
    <source>
        <dbReference type="SAM" id="Coils"/>
    </source>
</evidence>
<feature type="domain" description="Histidine kinase" evidence="11">
    <location>
        <begin position="302"/>
        <end position="521"/>
    </location>
</feature>
<dbReference type="NCBIfam" id="TIGR00229">
    <property type="entry name" value="sensory_box"/>
    <property type="match status" value="1"/>
</dbReference>
<evidence type="ECO:0000256" key="6">
    <source>
        <dbReference type="ARBA" id="ARBA00022777"/>
    </source>
</evidence>
<dbReference type="Pfam" id="PF00072">
    <property type="entry name" value="Response_reg"/>
    <property type="match status" value="1"/>
</dbReference>
<feature type="modified residue" description="4-aspartylphosphate" evidence="9">
    <location>
        <position position="56"/>
    </location>
</feature>
<dbReference type="SUPFAM" id="SSF47384">
    <property type="entry name" value="Homodimeric domain of signal transducing histidine kinase"/>
    <property type="match status" value="1"/>
</dbReference>
<keyword evidence="7" id="KW-0067">ATP-binding</keyword>
<dbReference type="eggNOG" id="COG4191">
    <property type="taxonomic scope" value="Bacteria"/>
</dbReference>
<dbReference type="Gene3D" id="3.30.450.20">
    <property type="entry name" value="PAS domain"/>
    <property type="match status" value="1"/>
</dbReference>
<keyword evidence="8" id="KW-0902">Two-component regulatory system</keyword>
<dbReference type="InterPro" id="IPR003661">
    <property type="entry name" value="HisK_dim/P_dom"/>
</dbReference>
<dbReference type="GO" id="GO:0000155">
    <property type="term" value="F:phosphorelay sensor kinase activity"/>
    <property type="evidence" value="ECO:0007669"/>
    <property type="project" value="InterPro"/>
</dbReference>
<dbReference type="Proteomes" id="UP000183868">
    <property type="component" value="Chromosome"/>
</dbReference>
<evidence type="ECO:0000256" key="9">
    <source>
        <dbReference type="PROSITE-ProRule" id="PRU00169"/>
    </source>
</evidence>
<dbReference type="SMART" id="SM00388">
    <property type="entry name" value="HisKA"/>
    <property type="match status" value="1"/>
</dbReference>
<feature type="domain" description="Response regulatory" evidence="12">
    <location>
        <begin position="7"/>
        <end position="121"/>
    </location>
</feature>
<keyword evidence="5" id="KW-0547">Nucleotide-binding</keyword>
<keyword evidence="10" id="KW-0175">Coiled coil</keyword>
<sequence>MIKIKPKILLIDDDLDIQETIKALLKNENYEVYACSTVKEARLLLQKHRFACLLIDIYLPDMDGLEFIQSIQSQKLKIPAVVITGSSDIQKAQKAIRLGVFDYLVKPIKNRQLAQVINNAVTQYFLQQERRDLEKQKLLYQKHLEELVAQKVEELRESEIKYKNLVEQSLIGVFVLQDGRFQYLNRKTLEIFGGDSSEQFYSKNISDFFEGEKRSELEAKLNQCLSGERPYAQLTLPAFLPDGSQSILRLWFAPIQYQKRPAIEGIVIDVTDQVKAQQREQQLELQLMNAHKMAAIGNLVAGIAHNLNNPIAIIQANAELLKLKKVDYPELDKIIEQTRRMTSLVATIVMKGKREQSYDRVEINLNELIQQELEFFEANLFFKHKIEKRLELNKDLPTFKGRYSDFSQIFDNLIDNAIDAMTNSERRVLHVKTDYDQENIIFEFSDTGCGMDEEVKKRIFEPFFTTKANPHDESHAAGVPSGSGLGLSMVKSMLAEYGACIDVQSQKGKGTTFRIYIPYRK</sequence>
<dbReference type="InterPro" id="IPR036097">
    <property type="entry name" value="HisK_dim/P_sf"/>
</dbReference>
<evidence type="ECO:0000256" key="1">
    <source>
        <dbReference type="ARBA" id="ARBA00000085"/>
    </source>
</evidence>
<dbReference type="InterPro" id="IPR013656">
    <property type="entry name" value="PAS_4"/>
</dbReference>
<evidence type="ECO:0000313" key="17">
    <source>
        <dbReference type="Proteomes" id="UP000183868"/>
    </source>
</evidence>
<evidence type="ECO:0000259" key="13">
    <source>
        <dbReference type="PROSITE" id="PS50112"/>
    </source>
</evidence>
<dbReference type="SMART" id="SM00091">
    <property type="entry name" value="PAS"/>
    <property type="match status" value="1"/>
</dbReference>
<dbReference type="PANTHER" id="PTHR43065">
    <property type="entry name" value="SENSOR HISTIDINE KINASE"/>
    <property type="match status" value="1"/>
</dbReference>
<keyword evidence="3 9" id="KW-0597">Phosphoprotein</keyword>
<dbReference type="InterPro" id="IPR004358">
    <property type="entry name" value="Sig_transdc_His_kin-like_C"/>
</dbReference>
<dbReference type="InterPro" id="IPR036890">
    <property type="entry name" value="HATPase_C_sf"/>
</dbReference>
<dbReference type="PRINTS" id="PR00344">
    <property type="entry name" value="BCTRLSENSOR"/>
</dbReference>